<comment type="caution">
    <text evidence="9">The sequence shown here is derived from an EMBL/GenBank/DDBJ whole genome shotgun (WGS) entry which is preliminary data.</text>
</comment>
<name>A0ABD2QNQ1_9PLAT</name>
<dbReference type="AlphaFoldDB" id="A0ABD2QNQ1"/>
<keyword evidence="10" id="KW-1185">Reference proteome</keyword>
<evidence type="ECO:0000256" key="1">
    <source>
        <dbReference type="ARBA" id="ARBA00022723"/>
    </source>
</evidence>
<keyword evidence="5" id="KW-0645">Protease</keyword>
<keyword evidence="2 4" id="KW-0863">Zinc-finger</keyword>
<feature type="region of interest" description="Disordered" evidence="6">
    <location>
        <begin position="221"/>
        <end position="240"/>
    </location>
</feature>
<reference evidence="9 10" key="1">
    <citation type="submission" date="2024-11" db="EMBL/GenBank/DDBJ databases">
        <title>Adaptive evolution of stress response genes in parasites aligns with host niche diversity.</title>
        <authorList>
            <person name="Hahn C."/>
            <person name="Resl P."/>
        </authorList>
    </citation>
    <scope>NUCLEOTIDE SEQUENCE [LARGE SCALE GENOMIC DNA]</scope>
    <source>
        <strain evidence="9">EGGRZ-B1_66</strain>
        <tissue evidence="9">Body</tissue>
    </source>
</reference>
<keyword evidence="1" id="KW-0479">Metal-binding</keyword>
<dbReference type="InterPro" id="IPR013083">
    <property type="entry name" value="Znf_RING/FYVE/PHD"/>
</dbReference>
<dbReference type="PANTHER" id="PTHR24006">
    <property type="entry name" value="UBIQUITIN CARBOXYL-TERMINAL HYDROLASE"/>
    <property type="match status" value="1"/>
</dbReference>
<dbReference type="PROSITE" id="PS00972">
    <property type="entry name" value="USP_1"/>
    <property type="match status" value="1"/>
</dbReference>
<dbReference type="Gene3D" id="3.30.40.10">
    <property type="entry name" value="Zinc/RING finger domain, C3HC4 (zinc finger)"/>
    <property type="match status" value="1"/>
</dbReference>
<dbReference type="GO" id="GO:0006508">
    <property type="term" value="P:proteolysis"/>
    <property type="evidence" value="ECO:0007669"/>
    <property type="project" value="UniProtKB-KW"/>
</dbReference>
<keyword evidence="3" id="KW-0862">Zinc</keyword>
<evidence type="ECO:0000256" key="6">
    <source>
        <dbReference type="SAM" id="MobiDB-lite"/>
    </source>
</evidence>
<proteinExistence type="inferred from homology"/>
<organism evidence="9 10">
    <name type="scientific">Cichlidogyrus casuarinus</name>
    <dbReference type="NCBI Taxonomy" id="1844966"/>
    <lineage>
        <taxon>Eukaryota</taxon>
        <taxon>Metazoa</taxon>
        <taxon>Spiralia</taxon>
        <taxon>Lophotrochozoa</taxon>
        <taxon>Platyhelminthes</taxon>
        <taxon>Monogenea</taxon>
        <taxon>Monopisthocotylea</taxon>
        <taxon>Dactylogyridea</taxon>
        <taxon>Ancyrocephalidae</taxon>
        <taxon>Cichlidogyrus</taxon>
    </lineage>
</organism>
<evidence type="ECO:0000259" key="7">
    <source>
        <dbReference type="PROSITE" id="PS50235"/>
    </source>
</evidence>
<keyword evidence="5" id="KW-0833">Ubl conjugation pathway</keyword>
<dbReference type="Pfam" id="PF02148">
    <property type="entry name" value="zf-UBP"/>
    <property type="match status" value="1"/>
</dbReference>
<dbReference type="SUPFAM" id="SSF54001">
    <property type="entry name" value="Cysteine proteinases"/>
    <property type="match status" value="1"/>
</dbReference>
<evidence type="ECO:0000256" key="4">
    <source>
        <dbReference type="PROSITE-ProRule" id="PRU00502"/>
    </source>
</evidence>
<evidence type="ECO:0000256" key="5">
    <source>
        <dbReference type="RuleBase" id="RU366025"/>
    </source>
</evidence>
<dbReference type="EC" id="3.4.19.12" evidence="5"/>
<comment type="catalytic activity">
    <reaction evidence="5">
        <text>Thiol-dependent hydrolysis of ester, thioester, amide, peptide and isopeptide bonds formed by the C-terminal Gly of ubiquitin (a 76-residue protein attached to proteins as an intracellular targeting signal).</text>
        <dbReference type="EC" id="3.4.19.12"/>
    </reaction>
</comment>
<protein>
    <recommendedName>
        <fullName evidence="5">Ubiquitin carboxyl-terminal hydrolase</fullName>
        <ecNumber evidence="5">3.4.19.12</ecNumber>
    </recommendedName>
</protein>
<evidence type="ECO:0000313" key="10">
    <source>
        <dbReference type="Proteomes" id="UP001626550"/>
    </source>
</evidence>
<dbReference type="SUPFAM" id="SSF57850">
    <property type="entry name" value="RING/U-box"/>
    <property type="match status" value="1"/>
</dbReference>
<dbReference type="InterPro" id="IPR028889">
    <property type="entry name" value="USP"/>
</dbReference>
<keyword evidence="5" id="KW-0788">Thiol protease</keyword>
<dbReference type="InterPro" id="IPR050164">
    <property type="entry name" value="Peptidase_C19"/>
</dbReference>
<dbReference type="Gene3D" id="3.90.70.10">
    <property type="entry name" value="Cysteine proteinases"/>
    <property type="match status" value="1"/>
</dbReference>
<evidence type="ECO:0000259" key="8">
    <source>
        <dbReference type="PROSITE" id="PS50271"/>
    </source>
</evidence>
<dbReference type="PROSITE" id="PS00973">
    <property type="entry name" value="USP_2"/>
    <property type="match status" value="1"/>
</dbReference>
<feature type="domain" description="USP" evidence="7">
    <location>
        <begin position="115"/>
        <end position="495"/>
    </location>
</feature>
<dbReference type="InterPro" id="IPR001607">
    <property type="entry name" value="Znf_UBP"/>
</dbReference>
<dbReference type="PROSITE" id="PS50235">
    <property type="entry name" value="USP_3"/>
    <property type="match status" value="1"/>
</dbReference>
<comment type="similarity">
    <text evidence="5">Belongs to the peptidase C19 family.</text>
</comment>
<dbReference type="GO" id="GO:0004843">
    <property type="term" value="F:cysteine-type deubiquitinase activity"/>
    <property type="evidence" value="ECO:0007669"/>
    <property type="project" value="UniProtKB-UniRule"/>
</dbReference>
<evidence type="ECO:0000256" key="3">
    <source>
        <dbReference type="ARBA" id="ARBA00022833"/>
    </source>
</evidence>
<dbReference type="InterPro" id="IPR001394">
    <property type="entry name" value="Peptidase_C19_UCH"/>
</dbReference>
<dbReference type="EMBL" id="JBJKFK010000008">
    <property type="protein sequence ID" value="KAL3321159.1"/>
    <property type="molecule type" value="Genomic_DNA"/>
</dbReference>
<feature type="domain" description="UBP-type" evidence="8">
    <location>
        <begin position="1"/>
        <end position="78"/>
    </location>
</feature>
<dbReference type="PROSITE" id="PS50271">
    <property type="entry name" value="ZF_UBP"/>
    <property type="match status" value="1"/>
</dbReference>
<dbReference type="Proteomes" id="UP001626550">
    <property type="component" value="Unassembled WGS sequence"/>
</dbReference>
<dbReference type="Pfam" id="PF00443">
    <property type="entry name" value="UCH"/>
    <property type="match status" value="1"/>
</dbReference>
<gene>
    <name evidence="9" type="primary">USP51</name>
    <name evidence="9" type="ORF">Ciccas_000154</name>
</gene>
<evidence type="ECO:0000256" key="2">
    <source>
        <dbReference type="ARBA" id="ARBA00022771"/>
    </source>
</evidence>
<accession>A0ABD2QNQ1</accession>
<dbReference type="PANTHER" id="PTHR24006:SF937">
    <property type="entry name" value="UBIQUITIN CARBOXYL-TERMINAL HYDROLASE"/>
    <property type="match status" value="1"/>
</dbReference>
<dbReference type="InterPro" id="IPR018200">
    <property type="entry name" value="USP_CS"/>
</dbReference>
<dbReference type="InterPro" id="IPR038765">
    <property type="entry name" value="Papain-like_cys_pep_sf"/>
</dbReference>
<sequence>MTNRSANKLSCLLICGHCKHFACWHNRHIADHFKRNSNHTLAVSLENGEIYCSVCKDFVYYSVSDKIQRKVLNTYYSCYGISSHPWRPSFDEISFIPHISGMRYSLDITYTRSIRGLLNMGNTCFLNVVVQALTHTPVLREYLLADVHRCETPAQSKNCLACEMIRVTQEIYRCNSTPFVPSNLLHSIWLHASHLAGYEQRDAHEFLITLLTLMHSHLTSPPSPIGSDNNSNSSSLSSTNETSLVSVDSGVCFGGSNTSSASSASSFAPSSVDPAHSCLIDSAASSLSLMPVTRRKRHSSVVARDNSCDCVIHQIFFGDLKSVISYDGCEHHSTIVDPFLDLSLDVIQRKSTSLNACLQAYFQPEKIEGPLLCAKCNIKRPAVKQFSLLHLPNVLCFYLKRCLHDGKFSTSISFPMDLDLAPFMPELKAKKSLWQDRYSLYAVLNHSGQSNSGHYVAYIRADRNAWYLCDDQKVIPVTQDYVLKTDAYVLLYHKNLLAVNS</sequence>
<keyword evidence="5 9" id="KW-0378">Hydrolase</keyword>
<evidence type="ECO:0000313" key="9">
    <source>
        <dbReference type="EMBL" id="KAL3321159.1"/>
    </source>
</evidence>
<dbReference type="GO" id="GO:0008270">
    <property type="term" value="F:zinc ion binding"/>
    <property type="evidence" value="ECO:0007669"/>
    <property type="project" value="UniProtKB-KW"/>
</dbReference>